<gene>
    <name evidence="1" type="ORF">WCY31_03700</name>
</gene>
<evidence type="ECO:0008006" key="3">
    <source>
        <dbReference type="Google" id="ProtNLM"/>
    </source>
</evidence>
<name>A0ABZ3HC11_9BACT</name>
<evidence type="ECO:0000313" key="1">
    <source>
        <dbReference type="EMBL" id="XAU15811.1"/>
    </source>
</evidence>
<dbReference type="RefSeq" id="WP_231020484.1">
    <property type="nucleotide sequence ID" value="NZ_CP147920.1"/>
</dbReference>
<accession>A0ABZ3HC11</accession>
<dbReference type="EMBL" id="CP147920">
    <property type="protein sequence ID" value="XAU15811.1"/>
    <property type="molecule type" value="Genomic_DNA"/>
</dbReference>
<evidence type="ECO:0000313" key="2">
    <source>
        <dbReference type="Proteomes" id="UP001447842"/>
    </source>
</evidence>
<dbReference type="Proteomes" id="UP001447842">
    <property type="component" value="Chromosome"/>
</dbReference>
<sequence>MAAPCIDADYKGEERYTKITLAYDTEEQYKEINAALAQIHEEHKLDRSVYLTESAGGRKLIVVEYHDDYDREAGAIFEKLMKMLNIERCQL</sequence>
<proteinExistence type="predicted"/>
<organism evidence="1 2">
    <name type="scientific">Sulfurimonas diazotrophicus</name>
    <dbReference type="NCBI Taxonomy" id="3131939"/>
    <lineage>
        <taxon>Bacteria</taxon>
        <taxon>Pseudomonadati</taxon>
        <taxon>Campylobacterota</taxon>
        <taxon>Epsilonproteobacteria</taxon>
        <taxon>Campylobacterales</taxon>
        <taxon>Sulfurimonadaceae</taxon>
        <taxon>Sulfurimonas</taxon>
    </lineage>
</organism>
<reference evidence="1 2" key="1">
    <citation type="submission" date="2024-03" db="EMBL/GenBank/DDBJ databases">
        <title>Sulfurimonas sp. HSL3-1.</title>
        <authorList>
            <person name="Wang S."/>
        </authorList>
    </citation>
    <scope>NUCLEOTIDE SEQUENCE [LARGE SCALE GENOMIC DNA]</scope>
    <source>
        <strain evidence="1 2">HSL3-1</strain>
    </source>
</reference>
<keyword evidence="2" id="KW-1185">Reference proteome</keyword>
<protein>
    <recommendedName>
        <fullName evidence="3">DUF493 domain-containing protein</fullName>
    </recommendedName>
</protein>